<evidence type="ECO:0000256" key="1">
    <source>
        <dbReference type="HAMAP-Rule" id="MF_02200"/>
    </source>
</evidence>
<comment type="caution">
    <text evidence="2">The sequence shown here is derived from an EMBL/GenBank/DDBJ whole genome shotgun (WGS) entry which is preliminary data.</text>
</comment>
<dbReference type="HAMAP" id="MF_02200">
    <property type="entry name" value="NapD"/>
    <property type="match status" value="1"/>
</dbReference>
<dbReference type="EMBL" id="JAKJSC010000001">
    <property type="protein sequence ID" value="MDE5418364.1"/>
    <property type="molecule type" value="Genomic_DNA"/>
</dbReference>
<accession>A0ABT5VVM6</accession>
<sequence>MNISSIVIRTLPEHSENLVSELKKSEICDYYLHDETKIIVTIEGEGISEEIAKLKKIQKMDHVISADMMYSYSEDELDREKDKIEKSDEIKPWLNDNSKDAGLISYAGDLKKKI</sequence>
<protein>
    <recommendedName>
        <fullName evidence="1">Chaperone NapD</fullName>
    </recommendedName>
    <alternativeName>
        <fullName evidence="1">NapA signal peptide-binding chaperone NapD</fullName>
    </alternativeName>
</protein>
<gene>
    <name evidence="1" type="primary">napD</name>
    <name evidence="2" type="ORF">L3049_10115</name>
</gene>
<dbReference type="RefSeq" id="WP_275109690.1">
    <property type="nucleotide sequence ID" value="NZ_JAKJSC010000001.1"/>
</dbReference>
<comment type="subunit">
    <text evidence="1">Interacts with the cytoplasmic NapA precursor.</text>
</comment>
<keyword evidence="3" id="KW-1185">Reference proteome</keyword>
<comment type="function">
    <text evidence="1">Chaperone for NapA, the catalytic subunit of the periplasmic nitrate reductase. It binds directly and specifically to the twin-arginine signal peptide of NapA, preventing premature interaction with the Tat translocase and premature export.</text>
</comment>
<proteinExistence type="inferred from homology"/>
<organism evidence="2 3">
    <name type="scientific">Paralabilibaculum antarcticum</name>
    <dbReference type="NCBI Taxonomy" id="2912572"/>
    <lineage>
        <taxon>Bacteria</taxon>
        <taxon>Pseudomonadati</taxon>
        <taxon>Bacteroidota</taxon>
        <taxon>Bacteroidia</taxon>
        <taxon>Marinilabiliales</taxon>
        <taxon>Marinifilaceae</taxon>
        <taxon>Paralabilibaculum</taxon>
    </lineage>
</organism>
<keyword evidence="1" id="KW-0963">Cytoplasm</keyword>
<evidence type="ECO:0000313" key="2">
    <source>
        <dbReference type="EMBL" id="MDE5418364.1"/>
    </source>
</evidence>
<evidence type="ECO:0000313" key="3">
    <source>
        <dbReference type="Proteomes" id="UP001528920"/>
    </source>
</evidence>
<dbReference type="InterPro" id="IPR005623">
    <property type="entry name" value="Chaperone_NapD_NO3_reduct"/>
</dbReference>
<dbReference type="Gene3D" id="3.30.70.920">
    <property type="match status" value="1"/>
</dbReference>
<comment type="similarity">
    <text evidence="1">Belongs to the NapD family.</text>
</comment>
<keyword evidence="1" id="KW-0143">Chaperone</keyword>
<dbReference type="Proteomes" id="UP001528920">
    <property type="component" value="Unassembled WGS sequence"/>
</dbReference>
<name>A0ABT5VVM6_9BACT</name>
<dbReference type="Pfam" id="PF03927">
    <property type="entry name" value="NapD"/>
    <property type="match status" value="1"/>
</dbReference>
<reference evidence="2 3" key="1">
    <citation type="submission" date="2022-01" db="EMBL/GenBank/DDBJ databases">
        <title>Labilibaculum sp. nov, a marine bacterium isolated from Antarctica.</title>
        <authorList>
            <person name="Dai W."/>
        </authorList>
    </citation>
    <scope>NUCLEOTIDE SEQUENCE [LARGE SCALE GENOMIC DNA]</scope>
    <source>
        <strain evidence="2 3">DW002</strain>
    </source>
</reference>
<comment type="subcellular location">
    <subcellularLocation>
        <location evidence="1">Cytoplasm</location>
    </subcellularLocation>
</comment>